<accession>A0A4Y7XDV8</accession>
<name>A0A4Y7XDV8_9GAMM</name>
<dbReference type="EMBL" id="SNTY01000014">
    <property type="protein sequence ID" value="TEU29388.1"/>
    <property type="molecule type" value="Genomic_DNA"/>
</dbReference>
<comment type="caution">
    <text evidence="1">The sequence shown here is derived from an EMBL/GenBank/DDBJ whole genome shotgun (WGS) entry which is preliminary data.</text>
</comment>
<keyword evidence="2" id="KW-1185">Reference proteome</keyword>
<organism evidence="1 2">
    <name type="scientific">Alkanindiges illinoisensis</name>
    <dbReference type="NCBI Taxonomy" id="197183"/>
    <lineage>
        <taxon>Bacteria</taxon>
        <taxon>Pseudomonadati</taxon>
        <taxon>Pseudomonadota</taxon>
        <taxon>Gammaproteobacteria</taxon>
        <taxon>Moraxellales</taxon>
        <taxon>Moraxellaceae</taxon>
        <taxon>Alkanindiges</taxon>
    </lineage>
</organism>
<sequence>MLWEEFKMYEDYKNILNGYRGEFDMYWSDFGIISAISILKDFNSRDWQLLINNIQFQSENWQVACVETLSEIEYSEFIFHIIEILLNTDKRRIKIALLDTVNSWLTQKSTLPEEFLGMLKVRINTMHDFDKLEQILIANLNVKL</sequence>
<dbReference type="OrthoDB" id="1914797at2"/>
<reference evidence="1 2" key="1">
    <citation type="submission" date="2019-03" db="EMBL/GenBank/DDBJ databases">
        <title>Alkanindiges illinoisensis: a potential pathogenic isolated from ascites of a gastric cancer patient with abdominal metastasis.</title>
        <authorList>
            <person name="Hu X."/>
            <person name="Yang B."/>
            <person name="Yan X."/>
            <person name="Lin L."/>
            <person name="Zhao H."/>
            <person name="Zhou F."/>
            <person name="Su B."/>
            <person name="Chen J."/>
            <person name="Rui Y."/>
            <person name="Wang Q."/>
            <person name="Zheng L."/>
        </authorList>
    </citation>
    <scope>NUCLEOTIDE SEQUENCE [LARGE SCALE GENOMIC DNA]</scope>
    <source>
        <strain evidence="1 2">NFYY 23406</strain>
    </source>
</reference>
<proteinExistence type="predicted"/>
<evidence type="ECO:0000313" key="1">
    <source>
        <dbReference type="EMBL" id="TEU29388.1"/>
    </source>
</evidence>
<dbReference type="RefSeq" id="WP_134243830.1">
    <property type="nucleotide sequence ID" value="NZ_SNTY01000014.1"/>
</dbReference>
<dbReference type="Proteomes" id="UP000297834">
    <property type="component" value="Unassembled WGS sequence"/>
</dbReference>
<evidence type="ECO:0000313" key="2">
    <source>
        <dbReference type="Proteomes" id="UP000297834"/>
    </source>
</evidence>
<gene>
    <name evidence="1" type="ORF">E2B99_04860</name>
</gene>
<dbReference type="AlphaFoldDB" id="A0A4Y7XDV8"/>
<protein>
    <submittedName>
        <fullName evidence="1">Uncharacterized protein</fullName>
    </submittedName>
</protein>